<name>H2BWV4_GILLR</name>
<dbReference type="PANTHER" id="PTHR32060">
    <property type="entry name" value="TAIL-SPECIFIC PROTEASE"/>
    <property type="match status" value="1"/>
</dbReference>
<dbReference type="OrthoDB" id="7168509at2"/>
<dbReference type="CDD" id="cd07561">
    <property type="entry name" value="Peptidase_S41_CPP_like"/>
    <property type="match status" value="1"/>
</dbReference>
<dbReference type="Proteomes" id="UP000003844">
    <property type="component" value="Unassembled WGS sequence"/>
</dbReference>
<gene>
    <name evidence="3" type="ORF">Gilli_3530</name>
</gene>
<evidence type="ECO:0000259" key="2">
    <source>
        <dbReference type="Pfam" id="PF18294"/>
    </source>
</evidence>
<protein>
    <submittedName>
        <fullName evidence="3">Peptidase S41</fullName>
    </submittedName>
</protein>
<dbReference type="InterPro" id="IPR029045">
    <property type="entry name" value="ClpP/crotonase-like_dom_sf"/>
</dbReference>
<dbReference type="SUPFAM" id="SSF50156">
    <property type="entry name" value="PDZ domain-like"/>
    <property type="match status" value="1"/>
</dbReference>
<dbReference type="RefSeq" id="WP_006990430.1">
    <property type="nucleotide sequence ID" value="NZ_JH594606.1"/>
</dbReference>
<proteinExistence type="predicted"/>
<dbReference type="EMBL" id="JH594606">
    <property type="protein sequence ID" value="EHQ04127.1"/>
    <property type="molecule type" value="Genomic_DNA"/>
</dbReference>
<accession>H2BWV4</accession>
<dbReference type="eggNOG" id="COG0793">
    <property type="taxonomic scope" value="Bacteria"/>
</dbReference>
<dbReference type="GO" id="GO:0030288">
    <property type="term" value="C:outer membrane-bounded periplasmic space"/>
    <property type="evidence" value="ECO:0007669"/>
    <property type="project" value="TreeGrafter"/>
</dbReference>
<dbReference type="GO" id="GO:0008236">
    <property type="term" value="F:serine-type peptidase activity"/>
    <property type="evidence" value="ECO:0007669"/>
    <property type="project" value="InterPro"/>
</dbReference>
<dbReference type="GO" id="GO:0004175">
    <property type="term" value="F:endopeptidase activity"/>
    <property type="evidence" value="ECO:0007669"/>
    <property type="project" value="TreeGrafter"/>
</dbReference>
<dbReference type="AlphaFoldDB" id="H2BWV4"/>
<reference evidence="4" key="1">
    <citation type="journal article" date="2012" name="Stand. Genomic Sci.">
        <title>Genome sequence of the Antarctic rhodopsins-containing flavobacterium Gillisia limnaea type strain (R-8282(T)).</title>
        <authorList>
            <person name="Riedel T."/>
            <person name="Held B."/>
            <person name="Nolan M."/>
            <person name="Lucas S."/>
            <person name="Lapidus A."/>
            <person name="Tice H."/>
            <person name="Del Rio T.G."/>
            <person name="Cheng J.F."/>
            <person name="Han C."/>
            <person name="Tapia R."/>
            <person name="Goodwin L.A."/>
            <person name="Pitluck S."/>
            <person name="Liolios K."/>
            <person name="Mavromatis K."/>
            <person name="Pagani I."/>
            <person name="Ivanova N."/>
            <person name="Mikhailova N."/>
            <person name="Pati A."/>
            <person name="Chen A."/>
            <person name="Palaniappan K."/>
            <person name="Land M."/>
            <person name="Rohde M."/>
            <person name="Tindall B.J."/>
            <person name="Detter J.C."/>
            <person name="Goker M."/>
            <person name="Bristow J."/>
            <person name="Eisen J.A."/>
            <person name="Markowitz V."/>
            <person name="Hugenholtz P."/>
            <person name="Kyrpides N.C."/>
            <person name="Klenk H.P."/>
            <person name="Woyke T."/>
        </authorList>
    </citation>
    <scope>NUCLEOTIDE SEQUENCE [LARGE SCALE GENOMIC DNA]</scope>
    <source>
        <strain evidence="4">DSM 15749 / LMG 21470 / R-8282</strain>
    </source>
</reference>
<dbReference type="InterPro" id="IPR036034">
    <property type="entry name" value="PDZ_sf"/>
</dbReference>
<dbReference type="Pfam" id="PF18294">
    <property type="entry name" value="Pept_S41_N"/>
    <property type="match status" value="1"/>
</dbReference>
<evidence type="ECO:0000259" key="1">
    <source>
        <dbReference type="Pfam" id="PF03572"/>
    </source>
</evidence>
<dbReference type="GO" id="GO:0006508">
    <property type="term" value="P:proteolysis"/>
    <property type="evidence" value="ECO:0007669"/>
    <property type="project" value="InterPro"/>
</dbReference>
<dbReference type="Gene3D" id="3.30.750.170">
    <property type="match status" value="1"/>
</dbReference>
<dbReference type="Pfam" id="PF03572">
    <property type="entry name" value="Peptidase_S41"/>
    <property type="match status" value="1"/>
</dbReference>
<dbReference type="HOGENOM" id="CLU_031949_0_1_10"/>
<dbReference type="InterPro" id="IPR005151">
    <property type="entry name" value="Tail-specific_protease"/>
</dbReference>
<keyword evidence="4" id="KW-1185">Reference proteome</keyword>
<dbReference type="InterPro" id="IPR041613">
    <property type="entry name" value="Pept_S41_N"/>
</dbReference>
<dbReference type="GO" id="GO:0007165">
    <property type="term" value="P:signal transduction"/>
    <property type="evidence" value="ECO:0007669"/>
    <property type="project" value="TreeGrafter"/>
</dbReference>
<dbReference type="STRING" id="865937.Gilli_3530"/>
<dbReference type="Gene3D" id="3.90.226.10">
    <property type="entry name" value="2-enoyl-CoA Hydratase, Chain A, domain 1"/>
    <property type="match status" value="1"/>
</dbReference>
<dbReference type="PROSITE" id="PS51257">
    <property type="entry name" value="PROKAR_LIPOPROTEIN"/>
    <property type="match status" value="1"/>
</dbReference>
<dbReference type="Gene3D" id="2.30.42.10">
    <property type="match status" value="1"/>
</dbReference>
<organism evidence="3 4">
    <name type="scientific">Gillisia limnaea (strain DSM 15749 / LMG 21470 / R-8282)</name>
    <dbReference type="NCBI Taxonomy" id="865937"/>
    <lineage>
        <taxon>Bacteria</taxon>
        <taxon>Pseudomonadati</taxon>
        <taxon>Bacteroidota</taxon>
        <taxon>Flavobacteriia</taxon>
        <taxon>Flavobacteriales</taxon>
        <taxon>Flavobacteriaceae</taxon>
        <taxon>Gillisia</taxon>
    </lineage>
</organism>
<feature type="domain" description="Peptidase S41 N-terminal" evidence="2">
    <location>
        <begin position="50"/>
        <end position="109"/>
    </location>
</feature>
<dbReference type="SUPFAM" id="SSF52096">
    <property type="entry name" value="ClpP/crotonase"/>
    <property type="match status" value="1"/>
</dbReference>
<dbReference type="PANTHER" id="PTHR32060:SF30">
    <property type="entry name" value="CARBOXY-TERMINAL PROCESSING PROTEASE CTPA"/>
    <property type="match status" value="1"/>
</dbReference>
<sequence>MNIYKTYLFSLLTSFAILSCSSDSEDFKNIEENQETATTTPETQPEDKLEVENFIYRGMNDIYLYKAHVPALADDYFESEEEKINFLENFSSPSNLFERLMADQDRFSYLIEDYREMNKMSTNKTGTGMEFGLSAYGSDGTDVFGFVKLVLPNSSAAAKGVERGMIFTRINGTSLTSSNFRSLASLSNFSIGLAEIDGNQIRELDRTISLNTGAFSANPVGEAKILNVSGRKVGYLYYDSFDQDFDEELNAAFSTFKGAGVSDLVLDLRYNGGGSVRTATDLAAMITGQFANQVFMIEEWNEKYQTHFEQNDPERLKNNFNTQIRTGTGINSLNLNRVFVLTTKETASASELIINGLNPYIDVIHIGDVTTGKFQASVAIYDSPDFSKDSNGLNTNHHYAMQPLVLKSSNKNNVSDFVNGLNPDHELPEDVTNLGVLGDPNEPLLKLAIDIIQGNRSSVPNVKTYTRVGNSKMFEPEYQKMYIDNKDLPVIK</sequence>
<feature type="domain" description="Tail specific protease" evidence="1">
    <location>
        <begin position="232"/>
        <end position="375"/>
    </location>
</feature>
<evidence type="ECO:0000313" key="3">
    <source>
        <dbReference type="EMBL" id="EHQ04127.1"/>
    </source>
</evidence>
<evidence type="ECO:0000313" key="4">
    <source>
        <dbReference type="Proteomes" id="UP000003844"/>
    </source>
</evidence>